<evidence type="ECO:0000313" key="3">
    <source>
        <dbReference type="Proteomes" id="UP000318336"/>
    </source>
</evidence>
<dbReference type="InterPro" id="IPR011042">
    <property type="entry name" value="6-blade_b-propeller_TolB-like"/>
</dbReference>
<keyword evidence="1" id="KW-0732">Signal</keyword>
<name>A0A542XFX9_9MICO</name>
<evidence type="ECO:0000256" key="1">
    <source>
        <dbReference type="SAM" id="SignalP"/>
    </source>
</evidence>
<organism evidence="2 3">
    <name type="scientific">Barrientosiimonas humi</name>
    <dbReference type="NCBI Taxonomy" id="999931"/>
    <lineage>
        <taxon>Bacteria</taxon>
        <taxon>Bacillati</taxon>
        <taxon>Actinomycetota</taxon>
        <taxon>Actinomycetes</taxon>
        <taxon>Micrococcales</taxon>
        <taxon>Dermacoccaceae</taxon>
        <taxon>Barrientosiimonas</taxon>
    </lineage>
</organism>
<accession>A0A542XFX9</accession>
<dbReference type="AlphaFoldDB" id="A0A542XFX9"/>
<dbReference type="OrthoDB" id="504981at2"/>
<dbReference type="RefSeq" id="WP_142007086.1">
    <property type="nucleotide sequence ID" value="NZ_CAJTBP010000001.1"/>
</dbReference>
<protein>
    <recommendedName>
        <fullName evidence="4">SMP-30/gluconolaconase/LRE-like protein</fullName>
    </recommendedName>
</protein>
<dbReference type="SUPFAM" id="SSF63829">
    <property type="entry name" value="Calcium-dependent phosphotriesterase"/>
    <property type="match status" value="1"/>
</dbReference>
<reference evidence="2 3" key="1">
    <citation type="submission" date="2019-06" db="EMBL/GenBank/DDBJ databases">
        <title>Sequencing the genomes of 1000 actinobacteria strains.</title>
        <authorList>
            <person name="Klenk H.-P."/>
        </authorList>
    </citation>
    <scope>NUCLEOTIDE SEQUENCE [LARGE SCALE GENOMIC DNA]</scope>
    <source>
        <strain evidence="2 3">DSM 24617</strain>
    </source>
</reference>
<dbReference type="Gene3D" id="2.120.10.30">
    <property type="entry name" value="TolB, C-terminal domain"/>
    <property type="match status" value="2"/>
</dbReference>
<feature type="chain" id="PRO_5022226423" description="SMP-30/gluconolaconase/LRE-like protein" evidence="1">
    <location>
        <begin position="30"/>
        <end position="325"/>
    </location>
</feature>
<evidence type="ECO:0008006" key="4">
    <source>
        <dbReference type="Google" id="ProtNLM"/>
    </source>
</evidence>
<feature type="signal peptide" evidence="1">
    <location>
        <begin position="1"/>
        <end position="29"/>
    </location>
</feature>
<gene>
    <name evidence="2" type="ORF">FB554_2898</name>
</gene>
<proteinExistence type="predicted"/>
<sequence length="325" mass="33758">MRMTRIPTALAATSLAAVALTAAVPGAQAARPAPDPVLPTQTLPLAGADDGAKLEGIGVDQRRGTYYVSETTGGEIHRGTLRGGSSEWLGGNGTDGRWTARGVTTDRAGNVYVAGGPNGIDHPGAPDVWVYSPEGELLTALRMPGSDTFVNDVTIGPDGAAYFTDSNDPRIFRVAQGENGWGATVFADGSGVVQRQAGFNLGGIVTSTDRSALVVAQGNAGLLWRVDLGTGEFTPVEGGTGLKDADGLVRNGTELTVIRNFERRVTTLRLSPDGSAATLLSDRATDPTRVLTTAKVLNGQLLAVDSRFDEPAPVGDPEVVVLPRR</sequence>
<evidence type="ECO:0000313" key="2">
    <source>
        <dbReference type="EMBL" id="TQL34721.1"/>
    </source>
</evidence>
<dbReference type="EMBL" id="VFOK01000001">
    <property type="protein sequence ID" value="TQL34721.1"/>
    <property type="molecule type" value="Genomic_DNA"/>
</dbReference>
<comment type="caution">
    <text evidence="2">The sequence shown here is derived from an EMBL/GenBank/DDBJ whole genome shotgun (WGS) entry which is preliminary data.</text>
</comment>
<dbReference type="Proteomes" id="UP000318336">
    <property type="component" value="Unassembled WGS sequence"/>
</dbReference>
<keyword evidence="3" id="KW-1185">Reference proteome</keyword>